<dbReference type="EMBL" id="JACGWO010000006">
    <property type="protein sequence ID" value="KAK4424640.1"/>
    <property type="molecule type" value="Genomic_DNA"/>
</dbReference>
<dbReference type="Proteomes" id="UP001293254">
    <property type="component" value="Unassembled WGS sequence"/>
</dbReference>
<keyword evidence="8" id="KW-1185">Reference proteome</keyword>
<evidence type="ECO:0000256" key="4">
    <source>
        <dbReference type="ARBA" id="ARBA00060746"/>
    </source>
</evidence>
<comment type="similarity">
    <text evidence="4">Belongs to the PDP family.</text>
</comment>
<feature type="compositionally biased region" description="Polar residues" evidence="5">
    <location>
        <begin position="1"/>
        <end position="18"/>
    </location>
</feature>
<feature type="domain" description="PWWP" evidence="6">
    <location>
        <begin position="152"/>
        <end position="213"/>
    </location>
</feature>
<dbReference type="AlphaFoldDB" id="A0AAE2CJN7"/>
<dbReference type="GO" id="GO:0006355">
    <property type="term" value="P:regulation of DNA-templated transcription"/>
    <property type="evidence" value="ECO:0007669"/>
    <property type="project" value="UniProtKB-ARBA"/>
</dbReference>
<dbReference type="GO" id="GO:2000028">
    <property type="term" value="P:regulation of photoperiodism, flowering"/>
    <property type="evidence" value="ECO:0007669"/>
    <property type="project" value="UniProtKB-ARBA"/>
</dbReference>
<feature type="compositionally biased region" description="Polar residues" evidence="5">
    <location>
        <begin position="455"/>
        <end position="464"/>
    </location>
</feature>
<evidence type="ECO:0000256" key="1">
    <source>
        <dbReference type="ARBA" id="ARBA00023015"/>
    </source>
</evidence>
<evidence type="ECO:0000256" key="2">
    <source>
        <dbReference type="ARBA" id="ARBA00023163"/>
    </source>
</evidence>
<protein>
    <recommendedName>
        <fullName evidence="6">PWWP domain-containing protein</fullName>
    </recommendedName>
</protein>
<dbReference type="PROSITE" id="PS50812">
    <property type="entry name" value="PWWP"/>
    <property type="match status" value="1"/>
</dbReference>
<keyword evidence="1" id="KW-0805">Transcription regulation</keyword>
<keyword evidence="3" id="KW-0539">Nucleus</keyword>
<sequence>MSASSNGGPESPSGQKTDSVGEEPAFVSTGGGDSAEGLDTVGFTEEVATVSLADADGSVETRVSSNMSESRVLKLEQEEIGLGNVGGGPVENQPSSSVSRGNGDDKKKADLRNGNSDKKVKSGVEDYDSILSEFDQFAAKGVGEAVGYGYEIGDMVWGKVKSHPWWPGHIYNEALASPSVRRSKREGHVLVAFFGDSSYGWFQPGELVPFEDNFAEKSQQTSSRPFVKAVEEAVDELSRRRSLGLACRCRNEFNFWPSNVQGNFVVDVGDYEPGVYSLTQINKARETFRPTEMLSFVQHLALTPMANQHRTIEFIKNKATVLACRKALYEEFDETYAQAFGMVPVRPPRPSAPVAVDPSKAPLSGRLVIAEALGKSKLSGKGTKTKEQVEKDKYLFKRRDEPIHVKTKKASSSQAAPTAHPISLDGSGLSGTPADSGIKGHMHQTSVSGIGDAQHQPTNDQASMVSDIKSFEASRKLVEGGVKKAKVQKRHAGELTAGNATPIEEKKKKKKRKKETNIERPTGELTAENVILVEKKKRKKEIRTETSADPVQLPLANNSGVAVEKESEMLFDVPLDASKQLAMRKKDGLNELFFISGEAREQLTLGK</sequence>
<dbReference type="CDD" id="cd05162">
    <property type="entry name" value="PWWP"/>
    <property type="match status" value="1"/>
</dbReference>
<dbReference type="InterPro" id="IPR052657">
    <property type="entry name" value="PDP_family_Arabidopsis"/>
</dbReference>
<gene>
    <name evidence="7" type="ORF">Salat_1657600</name>
</gene>
<dbReference type="GO" id="GO:0035098">
    <property type="term" value="C:ESC/E(Z) complex"/>
    <property type="evidence" value="ECO:0007669"/>
    <property type="project" value="UniProtKB-ARBA"/>
</dbReference>
<evidence type="ECO:0000256" key="5">
    <source>
        <dbReference type="SAM" id="MobiDB-lite"/>
    </source>
</evidence>
<feature type="region of interest" description="Disordered" evidence="5">
    <location>
        <begin position="79"/>
        <end position="122"/>
    </location>
</feature>
<proteinExistence type="inferred from homology"/>
<dbReference type="InterPro" id="IPR000313">
    <property type="entry name" value="PWWP_dom"/>
</dbReference>
<feature type="region of interest" description="Disordered" evidence="5">
    <location>
        <begin position="398"/>
        <end position="464"/>
    </location>
</feature>
<organism evidence="7 8">
    <name type="scientific">Sesamum alatum</name>
    <dbReference type="NCBI Taxonomy" id="300844"/>
    <lineage>
        <taxon>Eukaryota</taxon>
        <taxon>Viridiplantae</taxon>
        <taxon>Streptophyta</taxon>
        <taxon>Embryophyta</taxon>
        <taxon>Tracheophyta</taxon>
        <taxon>Spermatophyta</taxon>
        <taxon>Magnoliopsida</taxon>
        <taxon>eudicotyledons</taxon>
        <taxon>Gunneridae</taxon>
        <taxon>Pentapetalae</taxon>
        <taxon>asterids</taxon>
        <taxon>lamiids</taxon>
        <taxon>Lamiales</taxon>
        <taxon>Pedaliaceae</taxon>
        <taxon>Sesamum</taxon>
    </lineage>
</organism>
<feature type="compositionally biased region" description="Basic and acidic residues" evidence="5">
    <location>
        <begin position="102"/>
        <end position="122"/>
    </location>
</feature>
<reference evidence="7" key="1">
    <citation type="submission" date="2020-06" db="EMBL/GenBank/DDBJ databases">
        <authorList>
            <person name="Li T."/>
            <person name="Hu X."/>
            <person name="Zhang T."/>
            <person name="Song X."/>
            <person name="Zhang H."/>
            <person name="Dai N."/>
            <person name="Sheng W."/>
            <person name="Hou X."/>
            <person name="Wei L."/>
        </authorList>
    </citation>
    <scope>NUCLEOTIDE SEQUENCE</scope>
    <source>
        <strain evidence="7">3651</strain>
        <tissue evidence="7">Leaf</tissue>
    </source>
</reference>
<comment type="caution">
    <text evidence="7">The sequence shown here is derived from an EMBL/GenBank/DDBJ whole genome shotgun (WGS) entry which is preliminary data.</text>
</comment>
<reference evidence="7" key="2">
    <citation type="journal article" date="2024" name="Plant">
        <title>Genomic evolution and insights into agronomic trait innovations of Sesamum species.</title>
        <authorList>
            <person name="Miao H."/>
            <person name="Wang L."/>
            <person name="Qu L."/>
            <person name="Liu H."/>
            <person name="Sun Y."/>
            <person name="Le M."/>
            <person name="Wang Q."/>
            <person name="Wei S."/>
            <person name="Zheng Y."/>
            <person name="Lin W."/>
            <person name="Duan Y."/>
            <person name="Cao H."/>
            <person name="Xiong S."/>
            <person name="Wang X."/>
            <person name="Wei L."/>
            <person name="Li C."/>
            <person name="Ma Q."/>
            <person name="Ju M."/>
            <person name="Zhao R."/>
            <person name="Li G."/>
            <person name="Mu C."/>
            <person name="Tian Q."/>
            <person name="Mei H."/>
            <person name="Zhang T."/>
            <person name="Gao T."/>
            <person name="Zhang H."/>
        </authorList>
    </citation>
    <scope>NUCLEOTIDE SEQUENCE</scope>
    <source>
        <strain evidence="7">3651</strain>
    </source>
</reference>
<dbReference type="Gene3D" id="2.30.30.140">
    <property type="match status" value="1"/>
</dbReference>
<dbReference type="SUPFAM" id="SSF63748">
    <property type="entry name" value="Tudor/PWWP/MBT"/>
    <property type="match status" value="1"/>
</dbReference>
<dbReference type="PANTHER" id="PTHR10688:SF19">
    <property type="match status" value="1"/>
</dbReference>
<evidence type="ECO:0000313" key="7">
    <source>
        <dbReference type="EMBL" id="KAK4424640.1"/>
    </source>
</evidence>
<evidence type="ECO:0000259" key="6">
    <source>
        <dbReference type="PROSITE" id="PS50812"/>
    </source>
</evidence>
<dbReference type="SMART" id="SM00293">
    <property type="entry name" value="PWWP"/>
    <property type="match status" value="1"/>
</dbReference>
<evidence type="ECO:0000256" key="3">
    <source>
        <dbReference type="ARBA" id="ARBA00023242"/>
    </source>
</evidence>
<name>A0AAE2CJN7_9LAMI</name>
<feature type="region of interest" description="Disordered" evidence="5">
    <location>
        <begin position="480"/>
        <end position="520"/>
    </location>
</feature>
<dbReference type="FunFam" id="2.30.30.140:FF:000115">
    <property type="entry name" value="Tudor/PWWP/MBT superfamily protein"/>
    <property type="match status" value="1"/>
</dbReference>
<dbReference type="Pfam" id="PF00855">
    <property type="entry name" value="PWWP"/>
    <property type="match status" value="1"/>
</dbReference>
<dbReference type="PANTHER" id="PTHR10688">
    <property type="entry name" value="PWWP DOMAIN-CONTAINING PROTEIN"/>
    <property type="match status" value="1"/>
</dbReference>
<accession>A0AAE2CJN7</accession>
<keyword evidence="2" id="KW-0804">Transcription</keyword>
<evidence type="ECO:0000313" key="8">
    <source>
        <dbReference type="Proteomes" id="UP001293254"/>
    </source>
</evidence>
<feature type="region of interest" description="Disordered" evidence="5">
    <location>
        <begin position="1"/>
        <end position="42"/>
    </location>
</feature>